<accession>A0ABV8K2D2</accession>
<evidence type="ECO:0000313" key="3">
    <source>
        <dbReference type="Proteomes" id="UP001595715"/>
    </source>
</evidence>
<evidence type="ECO:0000256" key="1">
    <source>
        <dbReference type="SAM" id="Phobius"/>
    </source>
</evidence>
<gene>
    <name evidence="2" type="ORF">ACFOZ8_05070</name>
</gene>
<keyword evidence="3" id="KW-1185">Reference proteome</keyword>
<sequence length="279" mass="31807">MLPNPKPKNNRKWLWPALTLLIAASWVGNLWYYEAMQLEKPIFLKHYMVLYPNESDWVELTYVENKSRGKKVIALQIEELPDLLFRIDRHRKRYTHHALGTAYGEWRSEAGAQVEKAPIIVKEATVFYSKGPPEKVPIGEIHVVWDQREGVLETSSASGSTDGGGQYSVKVTQPITLEQVDYSLNDRLGATFELTMQGRGDPGPQLPLRLSAGDLLTFNYRWIVPDDSPAAYEVYRTRILMTYKTADGSTIHDRLPVDFNQHLSEKQIKRLVRAGGELP</sequence>
<keyword evidence="1" id="KW-0812">Transmembrane</keyword>
<keyword evidence="1" id="KW-1133">Transmembrane helix</keyword>
<keyword evidence="1" id="KW-0472">Membrane</keyword>
<name>A0ABV8K2D2_9BACL</name>
<comment type="caution">
    <text evidence="2">The sequence shown here is derived from an EMBL/GenBank/DDBJ whole genome shotgun (WGS) entry which is preliminary data.</text>
</comment>
<dbReference type="Proteomes" id="UP001595715">
    <property type="component" value="Unassembled WGS sequence"/>
</dbReference>
<protein>
    <recommendedName>
        <fullName evidence="4">DUF3108 domain-containing protein</fullName>
    </recommendedName>
</protein>
<reference evidence="3" key="1">
    <citation type="journal article" date="2019" name="Int. J. Syst. Evol. Microbiol.">
        <title>The Global Catalogue of Microorganisms (GCM) 10K type strain sequencing project: providing services to taxonomists for standard genome sequencing and annotation.</title>
        <authorList>
            <consortium name="The Broad Institute Genomics Platform"/>
            <consortium name="The Broad Institute Genome Sequencing Center for Infectious Disease"/>
            <person name="Wu L."/>
            <person name="Ma J."/>
        </authorList>
    </citation>
    <scope>NUCLEOTIDE SEQUENCE [LARGE SCALE GENOMIC DNA]</scope>
    <source>
        <strain evidence="3">IBRC-M 10987</strain>
    </source>
</reference>
<evidence type="ECO:0000313" key="2">
    <source>
        <dbReference type="EMBL" id="MFC4099025.1"/>
    </source>
</evidence>
<evidence type="ECO:0008006" key="4">
    <source>
        <dbReference type="Google" id="ProtNLM"/>
    </source>
</evidence>
<dbReference type="EMBL" id="JBHSAM010000014">
    <property type="protein sequence ID" value="MFC4099025.1"/>
    <property type="molecule type" value="Genomic_DNA"/>
</dbReference>
<organism evidence="2 3">
    <name type="scientific">Paenibacillus xanthanilyticus</name>
    <dbReference type="NCBI Taxonomy" id="1783531"/>
    <lineage>
        <taxon>Bacteria</taxon>
        <taxon>Bacillati</taxon>
        <taxon>Bacillota</taxon>
        <taxon>Bacilli</taxon>
        <taxon>Bacillales</taxon>
        <taxon>Paenibacillaceae</taxon>
        <taxon>Paenibacillus</taxon>
    </lineage>
</organism>
<dbReference type="RefSeq" id="WP_377717717.1">
    <property type="nucleotide sequence ID" value="NZ_JBHSAM010000014.1"/>
</dbReference>
<proteinExistence type="predicted"/>
<feature type="transmembrane region" description="Helical" evidence="1">
    <location>
        <begin position="13"/>
        <end position="33"/>
    </location>
</feature>